<dbReference type="Pfam" id="PF00534">
    <property type="entry name" value="Glycos_transf_1"/>
    <property type="match status" value="1"/>
</dbReference>
<dbReference type="PANTHER" id="PTHR12526">
    <property type="entry name" value="GLYCOSYLTRANSFERASE"/>
    <property type="match status" value="1"/>
</dbReference>
<sequence>MKERLSLCVATQTPAARFEVDLGEIYNKYGEAPEPLPLDMLSEGEDYSQAPGGVTQLLPSLLQDLENKNTIKKPHWISLNPLGPEIALSETAILHSVNLPPRESALYGRFKEEFWKNIHGVEQGPIPKEDFRGYALYNWLSAKKMLDLHSENEFDLFYIHDFQLLPVGSMIGPAAPKLYRWHTPLNFGYMLPQWQNFLLNYLNNFDATIVSCEEYKRSLLESGFDGDVYQLYPPIDPNEYGEISDVKIRKSCDKYNIDEGDQIILVVARLDPMKGQDIAIKGFTQIAKDYPDAKLVLIGNGSFSSSKKGGLGLPKGLRWKRELEDLASSLGVSDRIIFTGFVPGEELEAFLARSDVLILPSVLEGFGLTVLEGWEYEKPVIVSSETGVAELARDGKNSYVFNPSNPRELSEKIAKTLADPELADELGKKGRETAKQCHLSRISEKLSEIFLETLSK</sequence>
<proteinExistence type="predicted"/>
<gene>
    <name evidence="3" type="ORF">AKJ57_00535</name>
</gene>
<evidence type="ECO:0000313" key="3">
    <source>
        <dbReference type="EMBL" id="KXA91628.1"/>
    </source>
</evidence>
<feature type="domain" description="Glycosyl transferase family 1" evidence="1">
    <location>
        <begin position="253"/>
        <end position="432"/>
    </location>
</feature>
<dbReference type="GO" id="GO:0016757">
    <property type="term" value="F:glycosyltransferase activity"/>
    <property type="evidence" value="ECO:0007669"/>
    <property type="project" value="InterPro"/>
</dbReference>
<dbReference type="SUPFAM" id="SSF53756">
    <property type="entry name" value="UDP-Glycosyltransferase/glycogen phosphorylase"/>
    <property type="match status" value="1"/>
</dbReference>
<dbReference type="CDD" id="cd03801">
    <property type="entry name" value="GT4_PimA-like"/>
    <property type="match status" value="1"/>
</dbReference>
<dbReference type="Gene3D" id="3.40.50.2000">
    <property type="entry name" value="Glycogen Phosphorylase B"/>
    <property type="match status" value="2"/>
</dbReference>
<dbReference type="InterPro" id="IPR049438">
    <property type="entry name" value="TreT_GT1"/>
</dbReference>
<dbReference type="InterPro" id="IPR001296">
    <property type="entry name" value="Glyco_trans_1"/>
</dbReference>
<accession>A0A133UBQ6</accession>
<feature type="domain" description="Trehalose synthase N-terminal" evidence="2">
    <location>
        <begin position="113"/>
        <end position="216"/>
    </location>
</feature>
<dbReference type="AlphaFoldDB" id="A0A133UBQ6"/>
<dbReference type="PANTHER" id="PTHR12526:SF630">
    <property type="entry name" value="GLYCOSYLTRANSFERASE"/>
    <property type="match status" value="1"/>
</dbReference>
<dbReference type="Proteomes" id="UP000070163">
    <property type="component" value="Unassembled WGS sequence"/>
</dbReference>
<name>A0A133UBQ6_9EURY</name>
<dbReference type="EMBL" id="LHXJ01000004">
    <property type="protein sequence ID" value="KXA91628.1"/>
    <property type="molecule type" value="Genomic_DNA"/>
</dbReference>
<organism evidence="3 4">
    <name type="scientific">candidate division MSBL1 archaeon SCGC-AAA259A05</name>
    <dbReference type="NCBI Taxonomy" id="1698259"/>
    <lineage>
        <taxon>Archaea</taxon>
        <taxon>Methanobacteriati</taxon>
        <taxon>Methanobacteriota</taxon>
        <taxon>candidate division MSBL1</taxon>
    </lineage>
</organism>
<protein>
    <submittedName>
        <fullName evidence="3">Uncharacterized protein</fullName>
    </submittedName>
</protein>
<evidence type="ECO:0000259" key="1">
    <source>
        <dbReference type="Pfam" id="PF00534"/>
    </source>
</evidence>
<dbReference type="Pfam" id="PF21269">
    <property type="entry name" value="TreT_GT1"/>
    <property type="match status" value="1"/>
</dbReference>
<reference evidence="3 4" key="1">
    <citation type="journal article" date="2016" name="Sci. Rep.">
        <title>Metabolic traits of an uncultured archaeal lineage -MSBL1- from brine pools of the Red Sea.</title>
        <authorList>
            <person name="Mwirichia R."/>
            <person name="Alam I."/>
            <person name="Rashid M."/>
            <person name="Vinu M."/>
            <person name="Ba-Alawi W."/>
            <person name="Anthony Kamau A."/>
            <person name="Kamanda Ngugi D."/>
            <person name="Goker M."/>
            <person name="Klenk H.P."/>
            <person name="Bajic V."/>
            <person name="Stingl U."/>
        </authorList>
    </citation>
    <scope>NUCLEOTIDE SEQUENCE [LARGE SCALE GENOMIC DNA]</scope>
    <source>
        <strain evidence="3">SCGC-AAA259A05</strain>
    </source>
</reference>
<comment type="caution">
    <text evidence="3">The sequence shown here is derived from an EMBL/GenBank/DDBJ whole genome shotgun (WGS) entry which is preliminary data.</text>
</comment>
<keyword evidence="4" id="KW-1185">Reference proteome</keyword>
<evidence type="ECO:0000259" key="2">
    <source>
        <dbReference type="Pfam" id="PF21269"/>
    </source>
</evidence>
<evidence type="ECO:0000313" key="4">
    <source>
        <dbReference type="Proteomes" id="UP000070163"/>
    </source>
</evidence>